<proteinExistence type="predicted"/>
<dbReference type="InterPro" id="IPR001387">
    <property type="entry name" value="Cro/C1-type_HTH"/>
</dbReference>
<gene>
    <name evidence="3" type="ORF">Ari01nite_12310</name>
</gene>
<dbReference type="EMBL" id="BOMV01000007">
    <property type="protein sequence ID" value="GIE93766.1"/>
    <property type="molecule type" value="Genomic_DNA"/>
</dbReference>
<dbReference type="InterPro" id="IPR010982">
    <property type="entry name" value="Lambda_DNA-bd_dom_sf"/>
</dbReference>
<evidence type="ECO:0000256" key="1">
    <source>
        <dbReference type="ARBA" id="ARBA00023125"/>
    </source>
</evidence>
<dbReference type="RefSeq" id="WP_203780061.1">
    <property type="nucleotide sequence ID" value="NZ_BOMV01000007.1"/>
</dbReference>
<evidence type="ECO:0000259" key="2">
    <source>
        <dbReference type="PROSITE" id="PS50943"/>
    </source>
</evidence>
<keyword evidence="1" id="KW-0238">DNA-binding</keyword>
<keyword evidence="4" id="KW-1185">Reference proteome</keyword>
<name>A0A919JRF7_9ACTN</name>
<sequence length="65" mass="7538">MENRLRVLRAERRWTQERLAGAIGVSRQTINSIENGKYDPSLQVAFNLAFALDCRIEDIFMPERA</sequence>
<dbReference type="PANTHER" id="PTHR46558">
    <property type="entry name" value="TRACRIPTIONAL REGULATORY PROTEIN-RELATED-RELATED"/>
    <property type="match status" value="1"/>
</dbReference>
<dbReference type="SMART" id="SM00530">
    <property type="entry name" value="HTH_XRE"/>
    <property type="match status" value="1"/>
</dbReference>
<dbReference type="Gene3D" id="1.10.260.40">
    <property type="entry name" value="lambda repressor-like DNA-binding domains"/>
    <property type="match status" value="1"/>
</dbReference>
<dbReference type="Pfam" id="PF01381">
    <property type="entry name" value="HTH_3"/>
    <property type="match status" value="1"/>
</dbReference>
<dbReference type="Proteomes" id="UP000636960">
    <property type="component" value="Unassembled WGS sequence"/>
</dbReference>
<dbReference type="GO" id="GO:0003677">
    <property type="term" value="F:DNA binding"/>
    <property type="evidence" value="ECO:0007669"/>
    <property type="project" value="UniProtKB-KW"/>
</dbReference>
<protein>
    <submittedName>
        <fullName evidence="3">Transcriptional regulator</fullName>
    </submittedName>
</protein>
<dbReference type="AlphaFoldDB" id="A0A919JRF7"/>
<accession>A0A919JRF7</accession>
<evidence type="ECO:0000313" key="3">
    <source>
        <dbReference type="EMBL" id="GIE93766.1"/>
    </source>
</evidence>
<feature type="domain" description="HTH cro/C1-type" evidence="2">
    <location>
        <begin position="5"/>
        <end position="59"/>
    </location>
</feature>
<comment type="caution">
    <text evidence="3">The sequence shown here is derived from an EMBL/GenBank/DDBJ whole genome shotgun (WGS) entry which is preliminary data.</text>
</comment>
<dbReference type="PROSITE" id="PS50943">
    <property type="entry name" value="HTH_CROC1"/>
    <property type="match status" value="1"/>
</dbReference>
<organism evidence="3 4">
    <name type="scientific">Paractinoplanes rishiriensis</name>
    <dbReference type="NCBI Taxonomy" id="1050105"/>
    <lineage>
        <taxon>Bacteria</taxon>
        <taxon>Bacillati</taxon>
        <taxon>Actinomycetota</taxon>
        <taxon>Actinomycetes</taxon>
        <taxon>Micromonosporales</taxon>
        <taxon>Micromonosporaceae</taxon>
        <taxon>Paractinoplanes</taxon>
    </lineage>
</organism>
<evidence type="ECO:0000313" key="4">
    <source>
        <dbReference type="Proteomes" id="UP000636960"/>
    </source>
</evidence>
<reference evidence="3" key="1">
    <citation type="submission" date="2021-01" db="EMBL/GenBank/DDBJ databases">
        <title>Whole genome shotgun sequence of Actinoplanes rishiriensis NBRC 108556.</title>
        <authorList>
            <person name="Komaki H."/>
            <person name="Tamura T."/>
        </authorList>
    </citation>
    <scope>NUCLEOTIDE SEQUENCE</scope>
    <source>
        <strain evidence="3">NBRC 108556</strain>
    </source>
</reference>
<dbReference type="SUPFAM" id="SSF47413">
    <property type="entry name" value="lambda repressor-like DNA-binding domains"/>
    <property type="match status" value="1"/>
</dbReference>
<dbReference type="CDD" id="cd00093">
    <property type="entry name" value="HTH_XRE"/>
    <property type="match status" value="1"/>
</dbReference>
<dbReference type="PANTHER" id="PTHR46558:SF4">
    <property type="entry name" value="DNA-BIDING PHAGE PROTEIN"/>
    <property type="match status" value="1"/>
</dbReference>